<evidence type="ECO:0000256" key="4">
    <source>
        <dbReference type="ARBA" id="ARBA00022692"/>
    </source>
</evidence>
<evidence type="ECO:0000313" key="9">
    <source>
        <dbReference type="EMBL" id="UQS82279.1"/>
    </source>
</evidence>
<dbReference type="PROSITE" id="PS50850">
    <property type="entry name" value="MFS"/>
    <property type="match status" value="1"/>
</dbReference>
<dbReference type="Gene3D" id="1.20.1250.20">
    <property type="entry name" value="MFS general substrate transporter like domains"/>
    <property type="match status" value="1"/>
</dbReference>
<dbReference type="InterPro" id="IPR036259">
    <property type="entry name" value="MFS_trans_sf"/>
</dbReference>
<evidence type="ECO:0000256" key="7">
    <source>
        <dbReference type="SAM" id="Phobius"/>
    </source>
</evidence>
<comment type="subcellular location">
    <subcellularLocation>
        <location evidence="1">Cell membrane</location>
        <topology evidence="1">Multi-pass membrane protein</topology>
    </subcellularLocation>
</comment>
<evidence type="ECO:0000256" key="3">
    <source>
        <dbReference type="ARBA" id="ARBA00022475"/>
    </source>
</evidence>
<dbReference type="SUPFAM" id="SSF103473">
    <property type="entry name" value="MFS general substrate transporter"/>
    <property type="match status" value="1"/>
</dbReference>
<keyword evidence="5 7" id="KW-1133">Transmembrane helix</keyword>
<organism evidence="9 10">
    <name type="scientific">Bombilactobacillus folatiphilus</name>
    <dbReference type="NCBI Taxonomy" id="2923362"/>
    <lineage>
        <taxon>Bacteria</taxon>
        <taxon>Bacillati</taxon>
        <taxon>Bacillota</taxon>
        <taxon>Bacilli</taxon>
        <taxon>Lactobacillales</taxon>
        <taxon>Lactobacillaceae</taxon>
        <taxon>Bombilactobacillus</taxon>
    </lineage>
</organism>
<feature type="transmembrane region" description="Helical" evidence="7">
    <location>
        <begin position="277"/>
        <end position="295"/>
    </location>
</feature>
<feature type="transmembrane region" description="Helical" evidence="7">
    <location>
        <begin position="133"/>
        <end position="157"/>
    </location>
</feature>
<feature type="transmembrane region" description="Helical" evidence="7">
    <location>
        <begin position="46"/>
        <end position="67"/>
    </location>
</feature>
<evidence type="ECO:0000256" key="2">
    <source>
        <dbReference type="ARBA" id="ARBA00022448"/>
    </source>
</evidence>
<name>A0ABY4P965_9LACO</name>
<dbReference type="Pfam" id="PF07690">
    <property type="entry name" value="MFS_1"/>
    <property type="match status" value="1"/>
</dbReference>
<dbReference type="InterPro" id="IPR011701">
    <property type="entry name" value="MFS"/>
</dbReference>
<protein>
    <submittedName>
        <fullName evidence="9">MFS transporter</fullName>
    </submittedName>
</protein>
<feature type="transmembrane region" description="Helical" evidence="7">
    <location>
        <begin position="301"/>
        <end position="322"/>
    </location>
</feature>
<keyword evidence="6 7" id="KW-0472">Membrane</keyword>
<keyword evidence="10" id="KW-1185">Reference proteome</keyword>
<accession>A0ABY4P965</accession>
<dbReference type="Proteomes" id="UP000831495">
    <property type="component" value="Chromosome"/>
</dbReference>
<dbReference type="PANTHER" id="PTHR23517">
    <property type="entry name" value="RESISTANCE PROTEIN MDTM, PUTATIVE-RELATED-RELATED"/>
    <property type="match status" value="1"/>
</dbReference>
<keyword evidence="3" id="KW-1003">Cell membrane</keyword>
<keyword evidence="4 7" id="KW-0812">Transmembrane</keyword>
<evidence type="ECO:0000313" key="10">
    <source>
        <dbReference type="Proteomes" id="UP000831495"/>
    </source>
</evidence>
<evidence type="ECO:0000256" key="6">
    <source>
        <dbReference type="ARBA" id="ARBA00023136"/>
    </source>
</evidence>
<feature type="transmembrane region" description="Helical" evidence="7">
    <location>
        <begin position="163"/>
        <end position="181"/>
    </location>
</feature>
<evidence type="ECO:0000256" key="5">
    <source>
        <dbReference type="ARBA" id="ARBA00022989"/>
    </source>
</evidence>
<gene>
    <name evidence="9" type="ORF">MOO45_00885</name>
</gene>
<sequence length="398" mass="43124">MSRKKTFLALGILSMNLLLMTGSVIGSAIAAMTKSFPNEPVSKVQMVSSISQLGQLVATLLFTWLTYKLTRKNIGLIAVLFVGVSGIIPLIYPNSLNLILACMVLLGCGAGLISNVSPVLLQEHFQGEDRASVMGWSVGFNNLGMMIFTALGGILGGSNWRNLFWVYGLAFVVLFIVWFLVPQDQKLVTQTDGNQKKQSFFWQSVKNLNWRIYVIVILTFFTSLALMIFMSNQSITLASQGRGTAYTAIITAIGNIGGILTGFLLKYIRKLTKSNTLAFGFVAFALSYAFVVFFHNPVCHLIGNMFSGMGVVMVNATIQFELSILADEHQFPVVISMNTLVSSLAGMFAPILLAAIKIPAGNASFIAATVMCAIIAALLLVSRIGKSIENQATVKTVE</sequence>
<dbReference type="RefSeq" id="WP_249514548.1">
    <property type="nucleotide sequence ID" value="NZ_CP093366.1"/>
</dbReference>
<feature type="transmembrane region" description="Helical" evidence="7">
    <location>
        <begin position="74"/>
        <end position="92"/>
    </location>
</feature>
<dbReference type="InterPro" id="IPR020846">
    <property type="entry name" value="MFS_dom"/>
</dbReference>
<feature type="transmembrane region" description="Helical" evidence="7">
    <location>
        <begin position="243"/>
        <end position="265"/>
    </location>
</feature>
<proteinExistence type="predicted"/>
<dbReference type="EMBL" id="CP093366">
    <property type="protein sequence ID" value="UQS82279.1"/>
    <property type="molecule type" value="Genomic_DNA"/>
</dbReference>
<dbReference type="InterPro" id="IPR050171">
    <property type="entry name" value="MFS_Transporters"/>
</dbReference>
<dbReference type="PANTHER" id="PTHR23517:SF3">
    <property type="entry name" value="INTEGRAL MEMBRANE TRANSPORT PROTEIN"/>
    <property type="match status" value="1"/>
</dbReference>
<keyword evidence="2" id="KW-0813">Transport</keyword>
<feature type="transmembrane region" description="Helical" evidence="7">
    <location>
        <begin position="98"/>
        <end position="121"/>
    </location>
</feature>
<feature type="domain" description="Major facilitator superfamily (MFS) profile" evidence="8">
    <location>
        <begin position="7"/>
        <end position="385"/>
    </location>
</feature>
<reference evidence="9" key="1">
    <citation type="journal article" date="2022" name="Int. J. Syst. Evol. Microbiol.">
        <title>Apilactobacillus apisilvae sp. nov., Nicolia spurrieriana gen. nov. sp. nov., Bombilactobacillus folatiphilus sp. nov. and Bombilactobacillus thymidiniphilus sp. nov., four new lactic acid bacterial isolates from stingless bees Tetragonula carbonaria and Austroplebeia australis.</title>
        <authorList>
            <person name="Oliphant S.A."/>
            <person name="Watson-Haigh N.S."/>
            <person name="Sumby K.M."/>
            <person name="Gardner J."/>
            <person name="Groom S."/>
            <person name="Jiranek V."/>
        </authorList>
    </citation>
    <scope>NUCLEOTIDE SEQUENCE</scope>
    <source>
        <strain evidence="9">SG4_D2</strain>
    </source>
</reference>
<evidence type="ECO:0000256" key="1">
    <source>
        <dbReference type="ARBA" id="ARBA00004651"/>
    </source>
</evidence>
<feature type="transmembrane region" description="Helical" evidence="7">
    <location>
        <begin position="334"/>
        <end position="356"/>
    </location>
</feature>
<feature type="transmembrane region" description="Helical" evidence="7">
    <location>
        <begin position="212"/>
        <end position="231"/>
    </location>
</feature>
<evidence type="ECO:0000259" key="8">
    <source>
        <dbReference type="PROSITE" id="PS50850"/>
    </source>
</evidence>
<feature type="transmembrane region" description="Helical" evidence="7">
    <location>
        <begin position="362"/>
        <end position="381"/>
    </location>
</feature>